<evidence type="ECO:0000256" key="1">
    <source>
        <dbReference type="SAM" id="MobiDB-lite"/>
    </source>
</evidence>
<feature type="compositionally biased region" description="Polar residues" evidence="1">
    <location>
        <begin position="209"/>
        <end position="222"/>
    </location>
</feature>
<evidence type="ECO:0000313" key="4">
    <source>
        <dbReference type="EMBL" id="WOT04380.1"/>
    </source>
</evidence>
<dbReference type="EC" id="3.1.1.103" evidence="4"/>
<evidence type="ECO:0000259" key="3">
    <source>
        <dbReference type="Pfam" id="PF00144"/>
    </source>
</evidence>
<dbReference type="Gene3D" id="3.40.710.10">
    <property type="entry name" value="DD-peptidase/beta-lactamase superfamily"/>
    <property type="match status" value="1"/>
</dbReference>
<dbReference type="GO" id="GO:0016787">
    <property type="term" value="F:hydrolase activity"/>
    <property type="evidence" value="ECO:0007669"/>
    <property type="project" value="UniProtKB-KW"/>
</dbReference>
<proteinExistence type="predicted"/>
<evidence type="ECO:0000256" key="2">
    <source>
        <dbReference type="SAM" id="SignalP"/>
    </source>
</evidence>
<accession>A0ABZ0JVP6</accession>
<reference evidence="4 5" key="1">
    <citation type="submission" date="2023-10" db="EMBL/GenBank/DDBJ databases">
        <title>Complete genome sequence of Shewanella sp. DAU334.</title>
        <authorList>
            <person name="Lee Y.-S."/>
            <person name="Jeong H.-R."/>
            <person name="Hwang E.-J."/>
            <person name="Choi Y.-L."/>
            <person name="Kim G.-D."/>
        </authorList>
    </citation>
    <scope>NUCLEOTIDE SEQUENCE [LARGE SCALE GENOMIC DNA]</scope>
    <source>
        <strain evidence="4 5">DAU334</strain>
    </source>
</reference>
<sequence>MHSIIKTTLSIALITLCLWALNKASANRMASSDIAKQLPTIITQDERPFNGIIMVKRNNQPLFTYISGEQVNQQSQFVIASLSKQVIAALVLQAADAGKVKLTQSINHYLGTYQTDIPNSVTVSQLLSHTSGLISPNKAPVFTPGTRFKYSNYGYTLLGQLLEQVNQKPLAAQINALNINADLGGLNARLGKTSAIKISQPSLILGQTETRVKSPTNSQSHHASPGELTSHYTDSDVEITADLLAPGGIVASADAYSRFQHALFTGQLISDKNLQQMTTPHITREHRWGTVGYGYGTQISQQDGITEYSHSGYLPGYVSLALYYPQSKVNVVILENTSWDLQHPQRTFGLHDKIRNSIYSKVIALDNRPVAKLYQSGKSAISDAFTATE</sequence>
<gene>
    <name evidence="4" type="ORF">RGE70_13765</name>
</gene>
<feature type="region of interest" description="Disordered" evidence="1">
    <location>
        <begin position="209"/>
        <end position="230"/>
    </location>
</feature>
<feature type="domain" description="Beta-lactamase-related" evidence="3">
    <location>
        <begin position="54"/>
        <end position="337"/>
    </location>
</feature>
<dbReference type="Pfam" id="PF00144">
    <property type="entry name" value="Beta-lactamase"/>
    <property type="match status" value="1"/>
</dbReference>
<dbReference type="Proteomes" id="UP001529491">
    <property type="component" value="Chromosome"/>
</dbReference>
<dbReference type="PANTHER" id="PTHR46825">
    <property type="entry name" value="D-ALANYL-D-ALANINE-CARBOXYPEPTIDASE/ENDOPEPTIDASE AMPH"/>
    <property type="match status" value="1"/>
</dbReference>
<keyword evidence="4" id="KW-0378">Hydrolase</keyword>
<dbReference type="InterPro" id="IPR050491">
    <property type="entry name" value="AmpC-like"/>
</dbReference>
<feature type="signal peptide" evidence="2">
    <location>
        <begin position="1"/>
        <end position="26"/>
    </location>
</feature>
<dbReference type="InterPro" id="IPR001466">
    <property type="entry name" value="Beta-lactam-related"/>
</dbReference>
<evidence type="ECO:0000313" key="5">
    <source>
        <dbReference type="Proteomes" id="UP001529491"/>
    </source>
</evidence>
<feature type="chain" id="PRO_5047077897" evidence="2">
    <location>
        <begin position="27"/>
        <end position="389"/>
    </location>
</feature>
<dbReference type="EMBL" id="CP136522">
    <property type="protein sequence ID" value="WOT04380.1"/>
    <property type="molecule type" value="Genomic_DNA"/>
</dbReference>
<keyword evidence="5" id="KW-1185">Reference proteome</keyword>
<dbReference type="PANTHER" id="PTHR46825:SF9">
    <property type="entry name" value="BETA-LACTAMASE-RELATED DOMAIN-CONTAINING PROTEIN"/>
    <property type="match status" value="1"/>
</dbReference>
<dbReference type="InterPro" id="IPR012338">
    <property type="entry name" value="Beta-lactam/transpept-like"/>
</dbReference>
<protein>
    <submittedName>
        <fullName evidence="4">Serine hydrolase domain-containing protein</fullName>
        <ecNumber evidence="4">3.1.1.103</ecNumber>
    </submittedName>
</protein>
<keyword evidence="2" id="KW-0732">Signal</keyword>
<dbReference type="RefSeq" id="WP_310472011.1">
    <property type="nucleotide sequence ID" value="NZ_CP136522.1"/>
</dbReference>
<dbReference type="SUPFAM" id="SSF56601">
    <property type="entry name" value="beta-lactamase/transpeptidase-like"/>
    <property type="match status" value="1"/>
</dbReference>
<organism evidence="4 5">
    <name type="scientific">Shewanella youngdeokensis</name>
    <dbReference type="NCBI Taxonomy" id="2999068"/>
    <lineage>
        <taxon>Bacteria</taxon>
        <taxon>Pseudomonadati</taxon>
        <taxon>Pseudomonadota</taxon>
        <taxon>Gammaproteobacteria</taxon>
        <taxon>Alteromonadales</taxon>
        <taxon>Shewanellaceae</taxon>
        <taxon>Shewanella</taxon>
    </lineage>
</organism>
<name>A0ABZ0JVP6_9GAMM</name>